<name>A0A1F5HMR4_9BACT</name>
<keyword evidence="3" id="KW-0067">ATP-binding</keyword>
<protein>
    <recommendedName>
        <fullName evidence="4">PEP-utilising enzyme C-terminal domain-containing protein</fullName>
    </recommendedName>
</protein>
<dbReference type="InterPro" id="IPR006319">
    <property type="entry name" value="PEP_synth"/>
</dbReference>
<proteinExistence type="inferred from homology"/>
<dbReference type="InterPro" id="IPR040442">
    <property type="entry name" value="Pyrv_kinase-like_dom_sf"/>
</dbReference>
<organism evidence="5 6">
    <name type="scientific">Candidatus Curtissbacteria bacterium RIFCSPLOWO2_01_FULL_41_18</name>
    <dbReference type="NCBI Taxonomy" id="1797727"/>
    <lineage>
        <taxon>Bacteria</taxon>
        <taxon>Candidatus Curtissiibacteriota</taxon>
    </lineage>
</organism>
<dbReference type="Pfam" id="PF02896">
    <property type="entry name" value="PEP-utilizers_C"/>
    <property type="match status" value="1"/>
</dbReference>
<dbReference type="Proteomes" id="UP000176780">
    <property type="component" value="Unassembled WGS sequence"/>
</dbReference>
<dbReference type="InterPro" id="IPR000121">
    <property type="entry name" value="PEP_util_C"/>
</dbReference>
<dbReference type="Gene3D" id="3.20.20.60">
    <property type="entry name" value="Phosphoenolpyruvate-binding domains"/>
    <property type="match status" value="1"/>
</dbReference>
<dbReference type="AlphaFoldDB" id="A0A1F5HMR4"/>
<dbReference type="GO" id="GO:0005524">
    <property type="term" value="F:ATP binding"/>
    <property type="evidence" value="ECO:0007669"/>
    <property type="project" value="UniProtKB-KW"/>
</dbReference>
<gene>
    <name evidence="5" type="ORF">A3B51_03055</name>
</gene>
<dbReference type="GO" id="GO:0008986">
    <property type="term" value="F:pyruvate, water dikinase activity"/>
    <property type="evidence" value="ECO:0007669"/>
    <property type="project" value="InterPro"/>
</dbReference>
<accession>A0A1F5HMR4</accession>
<dbReference type="PANTHER" id="PTHR43030">
    <property type="entry name" value="PHOSPHOENOLPYRUVATE SYNTHASE"/>
    <property type="match status" value="1"/>
</dbReference>
<evidence type="ECO:0000313" key="6">
    <source>
        <dbReference type="Proteomes" id="UP000176780"/>
    </source>
</evidence>
<keyword evidence="2" id="KW-0547">Nucleotide-binding</keyword>
<dbReference type="EMBL" id="MFBQ01000005">
    <property type="protein sequence ID" value="OGE05370.1"/>
    <property type="molecule type" value="Genomic_DNA"/>
</dbReference>
<dbReference type="SUPFAM" id="SSF51621">
    <property type="entry name" value="Phosphoenolpyruvate/pyruvate domain"/>
    <property type="match status" value="1"/>
</dbReference>
<evidence type="ECO:0000256" key="2">
    <source>
        <dbReference type="ARBA" id="ARBA00022741"/>
    </source>
</evidence>
<sequence length="154" mass="17401">MIPYVRTAKELETVKSIVEEMGLFKDPQFEFYIMVETPTNVISLEQFIKVGIHGVSIGSNDLTMLILGTDRDNEEVASEFNEMDPSVLWALKKIIQTASKYHIKSSICGQGPSVYPQLTQMLVEWGITSISINPDVIDSTRELIYEAESRLLKK</sequence>
<comment type="caution">
    <text evidence="5">The sequence shown here is derived from an EMBL/GenBank/DDBJ whole genome shotgun (WGS) entry which is preliminary data.</text>
</comment>
<dbReference type="InterPro" id="IPR015813">
    <property type="entry name" value="Pyrv/PenolPyrv_kinase-like_dom"/>
</dbReference>
<evidence type="ECO:0000259" key="4">
    <source>
        <dbReference type="Pfam" id="PF02896"/>
    </source>
</evidence>
<evidence type="ECO:0000313" key="5">
    <source>
        <dbReference type="EMBL" id="OGE05370.1"/>
    </source>
</evidence>
<dbReference type="STRING" id="1797727.A3B51_03055"/>
<evidence type="ECO:0000256" key="1">
    <source>
        <dbReference type="ARBA" id="ARBA00007837"/>
    </source>
</evidence>
<feature type="domain" description="PEP-utilising enzyme C-terminal" evidence="4">
    <location>
        <begin position="1"/>
        <end position="147"/>
    </location>
</feature>
<reference evidence="5 6" key="1">
    <citation type="journal article" date="2016" name="Nat. Commun.">
        <title>Thousands of microbial genomes shed light on interconnected biogeochemical processes in an aquifer system.</title>
        <authorList>
            <person name="Anantharaman K."/>
            <person name="Brown C.T."/>
            <person name="Hug L.A."/>
            <person name="Sharon I."/>
            <person name="Castelle C.J."/>
            <person name="Probst A.J."/>
            <person name="Thomas B.C."/>
            <person name="Singh A."/>
            <person name="Wilkins M.J."/>
            <person name="Karaoz U."/>
            <person name="Brodie E.L."/>
            <person name="Williams K.H."/>
            <person name="Hubbard S.S."/>
            <person name="Banfield J.F."/>
        </authorList>
    </citation>
    <scope>NUCLEOTIDE SEQUENCE [LARGE SCALE GENOMIC DNA]</scope>
</reference>
<evidence type="ECO:0000256" key="3">
    <source>
        <dbReference type="ARBA" id="ARBA00022840"/>
    </source>
</evidence>
<comment type="similarity">
    <text evidence="1">Belongs to the PEP-utilizing enzyme family.</text>
</comment>
<dbReference type="PANTHER" id="PTHR43030:SF1">
    <property type="entry name" value="PHOSPHOENOLPYRUVATE SYNTHASE"/>
    <property type="match status" value="1"/>
</dbReference>